<evidence type="ECO:0000256" key="9">
    <source>
        <dbReference type="ARBA" id="ARBA00023139"/>
    </source>
</evidence>
<evidence type="ECO:0000256" key="6">
    <source>
        <dbReference type="ARBA" id="ARBA00022729"/>
    </source>
</evidence>
<evidence type="ECO:0000256" key="11">
    <source>
        <dbReference type="SAM" id="Phobius"/>
    </source>
</evidence>
<evidence type="ECO:0000313" key="12">
    <source>
        <dbReference type="EMBL" id="MBB6262283.1"/>
    </source>
</evidence>
<comment type="subcellular location">
    <subcellularLocation>
        <location evidence="1">Membrane</location>
        <topology evidence="1">Multi-pass membrane protein</topology>
    </subcellularLocation>
</comment>
<keyword evidence="8 11" id="KW-0472">Membrane</keyword>
<dbReference type="InterPro" id="IPR031381">
    <property type="entry name" value="YtcA"/>
</dbReference>
<evidence type="ECO:0000256" key="1">
    <source>
        <dbReference type="ARBA" id="ARBA00004141"/>
    </source>
</evidence>
<dbReference type="AlphaFoldDB" id="A0A841LVT0"/>
<protein>
    <recommendedName>
        <fullName evidence="3">Uncharacterized protein YtcA</fullName>
    </recommendedName>
</protein>
<dbReference type="Proteomes" id="UP000555393">
    <property type="component" value="Unassembled WGS sequence"/>
</dbReference>
<keyword evidence="10" id="KW-0449">Lipoprotein</keyword>
<keyword evidence="5 11" id="KW-0812">Transmembrane</keyword>
<evidence type="ECO:0000256" key="2">
    <source>
        <dbReference type="ARBA" id="ARBA00008208"/>
    </source>
</evidence>
<dbReference type="EMBL" id="JACIIU010000022">
    <property type="protein sequence ID" value="MBB6262283.1"/>
    <property type="molecule type" value="Genomic_DNA"/>
</dbReference>
<proteinExistence type="inferred from homology"/>
<feature type="transmembrane region" description="Helical" evidence="11">
    <location>
        <begin position="12"/>
        <end position="36"/>
    </location>
</feature>
<evidence type="ECO:0000256" key="3">
    <source>
        <dbReference type="ARBA" id="ARBA00021237"/>
    </source>
</evidence>
<keyword evidence="9" id="KW-0564">Palmitate</keyword>
<sequence length="69" mass="7662">MVQGPTFYMAGAFFPSWMVCLAGAIVIVLILRLIFIRTGLDDLLTFRLMTYTAMVVAIAFALALLIYGR</sequence>
<reference evidence="12 13" key="1">
    <citation type="submission" date="2020-08" db="EMBL/GenBank/DDBJ databases">
        <title>Genomic Encyclopedia of Type Strains, Phase IV (KMG-IV): sequencing the most valuable type-strain genomes for metagenomic binning, comparative biology and taxonomic classification.</title>
        <authorList>
            <person name="Goeker M."/>
        </authorList>
    </citation>
    <scope>NUCLEOTIDE SEQUENCE [LARGE SCALE GENOMIC DNA]</scope>
    <source>
        <strain evidence="12 13">DSM 22336</strain>
    </source>
</reference>
<evidence type="ECO:0000256" key="8">
    <source>
        <dbReference type="ARBA" id="ARBA00023136"/>
    </source>
</evidence>
<dbReference type="RefSeq" id="WP_210307153.1">
    <property type="nucleotide sequence ID" value="NZ_JACIIU010000022.1"/>
</dbReference>
<comment type="caution">
    <text evidence="12">The sequence shown here is derived from an EMBL/GenBank/DDBJ whole genome shotgun (WGS) entry which is preliminary data.</text>
</comment>
<name>A0A841LVT0_9HYPH</name>
<keyword evidence="13" id="KW-1185">Reference proteome</keyword>
<accession>A0A841LVT0</accession>
<feature type="transmembrane region" description="Helical" evidence="11">
    <location>
        <begin position="48"/>
        <end position="67"/>
    </location>
</feature>
<keyword evidence="7 11" id="KW-1133">Transmembrane helix</keyword>
<dbReference type="GO" id="GO:0016020">
    <property type="term" value="C:membrane"/>
    <property type="evidence" value="ECO:0007669"/>
    <property type="project" value="UniProtKB-SubCell"/>
</dbReference>
<evidence type="ECO:0000313" key="13">
    <source>
        <dbReference type="Proteomes" id="UP000555393"/>
    </source>
</evidence>
<dbReference type="Pfam" id="PF17090">
    <property type="entry name" value="Ytca"/>
    <property type="match status" value="1"/>
</dbReference>
<evidence type="ECO:0000256" key="5">
    <source>
        <dbReference type="ARBA" id="ARBA00022692"/>
    </source>
</evidence>
<keyword evidence="4" id="KW-1003">Cell membrane</keyword>
<evidence type="ECO:0000256" key="10">
    <source>
        <dbReference type="ARBA" id="ARBA00023288"/>
    </source>
</evidence>
<evidence type="ECO:0000256" key="4">
    <source>
        <dbReference type="ARBA" id="ARBA00022475"/>
    </source>
</evidence>
<comment type="similarity">
    <text evidence="2">Belongs to the YtcA family.</text>
</comment>
<gene>
    <name evidence="12" type="ORF">FHS77_002855</name>
</gene>
<keyword evidence="6" id="KW-0732">Signal</keyword>
<evidence type="ECO:0000256" key="7">
    <source>
        <dbReference type="ARBA" id="ARBA00022989"/>
    </source>
</evidence>
<organism evidence="12 13">
    <name type="scientific">Paenochrobactrum gallinarii</name>
    <dbReference type="NCBI Taxonomy" id="643673"/>
    <lineage>
        <taxon>Bacteria</taxon>
        <taxon>Pseudomonadati</taxon>
        <taxon>Pseudomonadota</taxon>
        <taxon>Alphaproteobacteria</taxon>
        <taxon>Hyphomicrobiales</taxon>
        <taxon>Brucellaceae</taxon>
        <taxon>Paenochrobactrum</taxon>
    </lineage>
</organism>